<organism evidence="1 2">
    <name type="scientific">Dokdonella soli</name>
    <dbReference type="NCBI Taxonomy" id="529810"/>
    <lineage>
        <taxon>Bacteria</taxon>
        <taxon>Pseudomonadati</taxon>
        <taxon>Pseudomonadota</taxon>
        <taxon>Gammaproteobacteria</taxon>
        <taxon>Lysobacterales</taxon>
        <taxon>Rhodanobacteraceae</taxon>
        <taxon>Dokdonella</taxon>
    </lineage>
</organism>
<proteinExistence type="predicted"/>
<accession>A0ABN1INK3</accession>
<reference evidence="1 2" key="1">
    <citation type="journal article" date="2019" name="Int. J. Syst. Evol. Microbiol.">
        <title>The Global Catalogue of Microorganisms (GCM) 10K type strain sequencing project: providing services to taxonomists for standard genome sequencing and annotation.</title>
        <authorList>
            <consortium name="The Broad Institute Genomics Platform"/>
            <consortium name="The Broad Institute Genome Sequencing Center for Infectious Disease"/>
            <person name="Wu L."/>
            <person name="Ma J."/>
        </authorList>
    </citation>
    <scope>NUCLEOTIDE SEQUENCE [LARGE SCALE GENOMIC DNA]</scope>
    <source>
        <strain evidence="1 2">JCM 15421</strain>
    </source>
</reference>
<dbReference type="EMBL" id="BAAAEU010000016">
    <property type="protein sequence ID" value="GAA0718007.1"/>
    <property type="molecule type" value="Genomic_DNA"/>
</dbReference>
<name>A0ABN1INK3_9GAMM</name>
<evidence type="ECO:0000313" key="1">
    <source>
        <dbReference type="EMBL" id="GAA0718007.1"/>
    </source>
</evidence>
<dbReference type="Proteomes" id="UP001501523">
    <property type="component" value="Unassembled WGS sequence"/>
</dbReference>
<protein>
    <submittedName>
        <fullName evidence="1">Uncharacterized protein</fullName>
    </submittedName>
</protein>
<keyword evidence="2" id="KW-1185">Reference proteome</keyword>
<evidence type="ECO:0000313" key="2">
    <source>
        <dbReference type="Proteomes" id="UP001501523"/>
    </source>
</evidence>
<sequence length="73" mass="8036">MGGQRRGSVCFRNPEASGQVTVRLTNQIMGMGSVNAEPQYQRRDTLQSKGQKHFAPARPNSDIVRNAATDFPC</sequence>
<comment type="caution">
    <text evidence="1">The sequence shown here is derived from an EMBL/GenBank/DDBJ whole genome shotgun (WGS) entry which is preliminary data.</text>
</comment>
<gene>
    <name evidence="1" type="ORF">GCM10009105_25480</name>
</gene>